<dbReference type="EMBL" id="VTPY01000001">
    <property type="protein sequence ID" value="KAA0014352.1"/>
    <property type="molecule type" value="Genomic_DNA"/>
</dbReference>
<dbReference type="InterPro" id="IPR052552">
    <property type="entry name" value="YeaO-like"/>
</dbReference>
<evidence type="ECO:0000256" key="1">
    <source>
        <dbReference type="SAM" id="MobiDB-lite"/>
    </source>
</evidence>
<dbReference type="PANTHER" id="PTHR36849:SF1">
    <property type="entry name" value="CYTOPLASMIC PROTEIN"/>
    <property type="match status" value="1"/>
</dbReference>
<evidence type="ECO:0000313" key="2">
    <source>
        <dbReference type="EMBL" id="KAA0014352.1"/>
    </source>
</evidence>
<evidence type="ECO:0000313" key="3">
    <source>
        <dbReference type="Proteomes" id="UP000486760"/>
    </source>
</evidence>
<feature type="compositionally biased region" description="Basic and acidic residues" evidence="1">
    <location>
        <begin position="138"/>
        <end position="148"/>
    </location>
</feature>
<reference evidence="2 3" key="1">
    <citation type="submission" date="2019-08" db="EMBL/GenBank/DDBJ databases">
        <title>Bioinformatics analysis of the strain L3 and L5.</title>
        <authorList>
            <person name="Li X."/>
        </authorList>
    </citation>
    <scope>NUCLEOTIDE SEQUENCE [LARGE SCALE GENOMIC DNA]</scope>
    <source>
        <strain evidence="2 3">L5</strain>
    </source>
</reference>
<dbReference type="Proteomes" id="UP000486760">
    <property type="component" value="Unassembled WGS sequence"/>
</dbReference>
<organism evidence="2 3">
    <name type="scientific">Billgrantia pellis</name>
    <dbReference type="NCBI Taxonomy" id="2606936"/>
    <lineage>
        <taxon>Bacteria</taxon>
        <taxon>Pseudomonadati</taxon>
        <taxon>Pseudomonadota</taxon>
        <taxon>Gammaproteobacteria</taxon>
        <taxon>Oceanospirillales</taxon>
        <taxon>Halomonadaceae</taxon>
        <taxon>Billgrantia</taxon>
    </lineage>
</organism>
<dbReference type="AlphaFoldDB" id="A0A7V7G2X3"/>
<protein>
    <submittedName>
        <fullName evidence="2">DUF488 family protein</fullName>
    </submittedName>
</protein>
<comment type="caution">
    <text evidence="2">The sequence shown here is derived from an EMBL/GenBank/DDBJ whole genome shotgun (WGS) entry which is preliminary data.</text>
</comment>
<proteinExistence type="predicted"/>
<gene>
    <name evidence="2" type="ORF">F0A17_01475</name>
</gene>
<feature type="region of interest" description="Disordered" evidence="1">
    <location>
        <begin position="120"/>
        <end position="148"/>
    </location>
</feature>
<accession>A0A7V7G2X3</accession>
<sequence length="148" mass="16745">MSYDIALKRIYAEPDTCDGARILVDRLWPRGMPRERLELTDWYRDASPSLGLSRQLRRGEISGSVFAVRYRGELRDAPDNLFPLMRHARRGRLTLLSATRDLEASHLPLLRQAILGALQQEDAEDTSPSSPPCYLGLLDRDGQNGHDS</sequence>
<dbReference type="PANTHER" id="PTHR36849">
    <property type="entry name" value="CYTOPLASMIC PROTEIN-RELATED"/>
    <property type="match status" value="1"/>
</dbReference>
<keyword evidence="3" id="KW-1185">Reference proteome</keyword>
<name>A0A7V7G2X3_9GAMM</name>
<dbReference type="RefSeq" id="WP_149326564.1">
    <property type="nucleotide sequence ID" value="NZ_VTPY01000001.1"/>
</dbReference>
<dbReference type="Pfam" id="PF22752">
    <property type="entry name" value="DUF488-N3i"/>
    <property type="match status" value="1"/>
</dbReference>